<dbReference type="Pfam" id="PF08148">
    <property type="entry name" value="DSHCT"/>
    <property type="match status" value="1"/>
</dbReference>
<dbReference type="SMART" id="SM01142">
    <property type="entry name" value="DSHCT"/>
    <property type="match status" value="1"/>
</dbReference>
<dbReference type="Gene3D" id="3.40.50.300">
    <property type="entry name" value="P-loop containing nucleotide triphosphate hydrolases"/>
    <property type="match status" value="1"/>
</dbReference>
<dbReference type="Proteomes" id="UP001250932">
    <property type="component" value="Unassembled WGS sequence"/>
</dbReference>
<name>A0ABU3KC27_9BACT</name>
<dbReference type="InterPro" id="IPR050699">
    <property type="entry name" value="RNA-DNA_Helicase"/>
</dbReference>
<dbReference type="PANTHER" id="PTHR12131:SF1">
    <property type="entry name" value="ATP-DEPENDENT RNA HELICASE SUPV3L1, MITOCHONDRIAL-RELATED"/>
    <property type="match status" value="1"/>
</dbReference>
<evidence type="ECO:0000256" key="1">
    <source>
        <dbReference type="ARBA" id="ARBA00022741"/>
    </source>
</evidence>
<reference evidence="6 7" key="1">
    <citation type="journal article" date="2023" name="ISME J.">
        <title>Cultivation and genomic characterization of novel and ubiquitous marine nitrite-oxidizing bacteria from the Nitrospirales.</title>
        <authorList>
            <person name="Mueller A.J."/>
            <person name="Daebeler A."/>
            <person name="Herbold C.W."/>
            <person name="Kirkegaard R.H."/>
            <person name="Daims H."/>
        </authorList>
    </citation>
    <scope>NUCLEOTIDE SEQUENCE [LARGE SCALE GENOMIC DNA]</scope>
    <source>
        <strain evidence="6 7">EB</strain>
    </source>
</reference>
<feature type="domain" description="Helicase C-terminal" evidence="5">
    <location>
        <begin position="9"/>
        <end position="205"/>
    </location>
</feature>
<dbReference type="PANTHER" id="PTHR12131">
    <property type="entry name" value="ATP-DEPENDENT RNA AND DNA HELICASE"/>
    <property type="match status" value="1"/>
</dbReference>
<evidence type="ECO:0000256" key="3">
    <source>
        <dbReference type="ARBA" id="ARBA00022806"/>
    </source>
</evidence>
<dbReference type="InterPro" id="IPR027417">
    <property type="entry name" value="P-loop_NTPase"/>
</dbReference>
<dbReference type="SMART" id="SM00490">
    <property type="entry name" value="HELICc"/>
    <property type="match status" value="1"/>
</dbReference>
<keyword evidence="2" id="KW-0378">Hydrolase</keyword>
<sequence length="619" mass="69635">MPPAIHPVDLIQVLRFKHLTPAIVFFTSRRACDEAIDSFEHRHVPLPPKRTAAIQQALAPIITEYPSIAQHPFIPIVEQYGVAAHHAGHLPSWKIAIEELMRKGCLDAVFATTTLAAGVDFPARTVVVTQSSVRKARDFMDLTVSEIQQLAGRGGRRGKDFVGFVVITPSPYIDIGHLAKGLTGNPEPIDSQFVISYPMVLNLLKAHTIDHIQPILEKSFAQFQLNQRANTFETKLDGIEQQLTDFGQRECADWISQWQSFELAKRRRSHRHIKVPYETPEVNARLAFLTPGRVVGLSKEKAIVLRQYRSKGQAHAMLTVIRSRGRLVEYPAGSVTEVFDQVIDIAETRAFPWCTTASLEHAIEAIDDLPSRLRPLPIRVEDDATDNPILTETLSDEFPCPACPSRQACRKDHPQAIRLRQEEQRLTKTIHTLRTELWHSFQQHIEILQKFGYLTASCQLTADGEWARFIRINHSLLLTELIRMDAFNGIEPALLTGVLASIAHDDDRPGSFPRRSTGLGTVLKQVRTVAHSLAAYEDPPLLRSDIAAIAEIWVGEPHLPWSNLIRMTSMAEGDIYRILARTLEYLSQVHSLKATHPSLAEIADQAMNLMRRDVLEELP</sequence>
<organism evidence="6 7">
    <name type="scientific">Candidatus Nitronereus thalassa</name>
    <dbReference type="NCBI Taxonomy" id="3020898"/>
    <lineage>
        <taxon>Bacteria</taxon>
        <taxon>Pseudomonadati</taxon>
        <taxon>Nitrospirota</taxon>
        <taxon>Nitrospiria</taxon>
        <taxon>Nitrospirales</taxon>
        <taxon>Nitrospiraceae</taxon>
        <taxon>Candidatus Nitronereus</taxon>
    </lineage>
</organism>
<dbReference type="EMBL" id="JAQOUE010000002">
    <property type="protein sequence ID" value="MDT7043991.1"/>
    <property type="molecule type" value="Genomic_DNA"/>
</dbReference>
<keyword evidence="1" id="KW-0547">Nucleotide-binding</keyword>
<dbReference type="RefSeq" id="WP_313834577.1">
    <property type="nucleotide sequence ID" value="NZ_JAQOUE010000002.1"/>
</dbReference>
<dbReference type="InterPro" id="IPR012961">
    <property type="entry name" value="Ski2/MTR4_C"/>
</dbReference>
<gene>
    <name evidence="6" type="ORF">PPG34_16690</name>
</gene>
<keyword evidence="4" id="KW-0067">ATP-binding</keyword>
<proteinExistence type="predicted"/>
<evidence type="ECO:0000313" key="7">
    <source>
        <dbReference type="Proteomes" id="UP001250932"/>
    </source>
</evidence>
<keyword evidence="3" id="KW-0347">Helicase</keyword>
<evidence type="ECO:0000256" key="4">
    <source>
        <dbReference type="ARBA" id="ARBA00022840"/>
    </source>
</evidence>
<evidence type="ECO:0000259" key="5">
    <source>
        <dbReference type="PROSITE" id="PS51194"/>
    </source>
</evidence>
<keyword evidence="7" id="KW-1185">Reference proteome</keyword>
<dbReference type="InterPro" id="IPR001650">
    <property type="entry name" value="Helicase_C-like"/>
</dbReference>
<protein>
    <recommendedName>
        <fullName evidence="5">Helicase C-terminal domain-containing protein</fullName>
    </recommendedName>
</protein>
<comment type="caution">
    <text evidence="6">The sequence shown here is derived from an EMBL/GenBank/DDBJ whole genome shotgun (WGS) entry which is preliminary data.</text>
</comment>
<dbReference type="SUPFAM" id="SSF52540">
    <property type="entry name" value="P-loop containing nucleoside triphosphate hydrolases"/>
    <property type="match status" value="1"/>
</dbReference>
<evidence type="ECO:0000313" key="6">
    <source>
        <dbReference type="EMBL" id="MDT7043991.1"/>
    </source>
</evidence>
<dbReference type="PROSITE" id="PS51194">
    <property type="entry name" value="HELICASE_CTER"/>
    <property type="match status" value="1"/>
</dbReference>
<accession>A0ABU3KC27</accession>
<evidence type="ECO:0000256" key="2">
    <source>
        <dbReference type="ARBA" id="ARBA00022801"/>
    </source>
</evidence>
<dbReference type="Gene3D" id="1.10.3380.30">
    <property type="match status" value="1"/>
</dbReference>